<keyword evidence="2" id="KW-1185">Reference proteome</keyword>
<sequence length="635" mass="72097">MALKKCRGREDKHRDTFVADLERLFDVAHHQALEQLIEAREFDVADFLRSQRKAGAGRVRRVHRVRREIEYRRRRVRAATKIKVVSRQLSGFSSSSAESPSKADPDFVVGLRPRTRAKASKEYLDMLDRTHTSVRKGAALFLTSQPSGSAENVTMSKSSLHRQRLRHREQFNESAYKSEIHSMGKLTLHWDEKILPDLVDSTKTCGRLPIIVCSGDKEKLIGCPKTVSTGSDEAKCVATAVQQFDLVDQIIGMGFDTTSSNTGCNNGVCTLLETVWFKKKLLWLACNHHVHEVVIGDVFHLLLGPNKGPTHSMFERLRKIWSELDHTIYQPLDNIDSEISREEFDSIVEFCNRQLQQMQPRDDYLKLLRLSLAFLGARHHEFGALGAVSDARFMGKCIISITAYMFRGQFQVSRSQLEGLKRLCLFIVRVYVRYWFMCPVPAQAPLNTLNFVKSIQAYPDQPINKKASAAIGRHLWYVSELLIMLALFDDRIPDQEKSRMVEALKTNPGKGWPAPRIPLSKNLTIEDIGRRNLCDFVTTASIAFFEVTGISQDFLSFDPSEWKLQASYTEGKSIVDGLQIVNDCAERGVGLIKECVTNPLVKDEEQLQALVKQIHSQREKLPTLNKKSEIVSFTS</sequence>
<name>A0AAE1GRU0_9NEOP</name>
<dbReference type="PANTHER" id="PTHR46113">
    <property type="entry name" value="SNAC DOMAIN-CONTAINING PROTEIN"/>
    <property type="match status" value="1"/>
</dbReference>
<dbReference type="PANTHER" id="PTHR46113:SF1">
    <property type="entry name" value="PEPTIDASE M17 LEUCYL AMINOPEPTIDASE N-TERMINAL DOMAIN-CONTAINING PROTEIN"/>
    <property type="match status" value="1"/>
</dbReference>
<accession>A0AAE1GRU0</accession>
<gene>
    <name evidence="1" type="ORF">KUF71_018399</name>
</gene>
<proteinExistence type="predicted"/>
<evidence type="ECO:0000313" key="2">
    <source>
        <dbReference type="Proteomes" id="UP001219518"/>
    </source>
</evidence>
<dbReference type="Proteomes" id="UP001219518">
    <property type="component" value="Unassembled WGS sequence"/>
</dbReference>
<dbReference type="EMBL" id="JAHWGI010000018">
    <property type="protein sequence ID" value="KAK3907763.1"/>
    <property type="molecule type" value="Genomic_DNA"/>
</dbReference>
<protein>
    <submittedName>
        <fullName evidence="1">Tyrosine recombinase</fullName>
    </submittedName>
</protein>
<evidence type="ECO:0000313" key="1">
    <source>
        <dbReference type="EMBL" id="KAK3907763.1"/>
    </source>
</evidence>
<reference evidence="1" key="2">
    <citation type="journal article" date="2023" name="BMC Genomics">
        <title>Pest status, molecular evolution, and epigenetic factors derived from the genome assembly of Frankliniella fusca, a thysanopteran phytovirus vector.</title>
        <authorList>
            <person name="Catto M.A."/>
            <person name="Labadie P.E."/>
            <person name="Jacobson A.L."/>
            <person name="Kennedy G.G."/>
            <person name="Srinivasan R."/>
            <person name="Hunt B.G."/>
        </authorList>
    </citation>
    <scope>NUCLEOTIDE SEQUENCE</scope>
    <source>
        <strain evidence="1">PL_HMW_Pooled</strain>
    </source>
</reference>
<comment type="caution">
    <text evidence="1">The sequence shown here is derived from an EMBL/GenBank/DDBJ whole genome shotgun (WGS) entry which is preliminary data.</text>
</comment>
<dbReference type="AlphaFoldDB" id="A0AAE1GRU0"/>
<reference evidence="1" key="1">
    <citation type="submission" date="2021-07" db="EMBL/GenBank/DDBJ databases">
        <authorList>
            <person name="Catto M.A."/>
            <person name="Jacobson A."/>
            <person name="Kennedy G."/>
            <person name="Labadie P."/>
            <person name="Hunt B.G."/>
            <person name="Srinivasan R."/>
        </authorList>
    </citation>
    <scope>NUCLEOTIDE SEQUENCE</scope>
    <source>
        <strain evidence="1">PL_HMW_Pooled</strain>
        <tissue evidence="1">Head</tissue>
    </source>
</reference>
<organism evidence="1 2">
    <name type="scientific">Frankliniella fusca</name>
    <dbReference type="NCBI Taxonomy" id="407009"/>
    <lineage>
        <taxon>Eukaryota</taxon>
        <taxon>Metazoa</taxon>
        <taxon>Ecdysozoa</taxon>
        <taxon>Arthropoda</taxon>
        <taxon>Hexapoda</taxon>
        <taxon>Insecta</taxon>
        <taxon>Pterygota</taxon>
        <taxon>Neoptera</taxon>
        <taxon>Paraneoptera</taxon>
        <taxon>Thysanoptera</taxon>
        <taxon>Terebrantia</taxon>
        <taxon>Thripoidea</taxon>
        <taxon>Thripidae</taxon>
        <taxon>Frankliniella</taxon>
    </lineage>
</organism>